<dbReference type="Pfam" id="PF01551">
    <property type="entry name" value="Peptidase_M23"/>
    <property type="match status" value="1"/>
</dbReference>
<evidence type="ECO:0000259" key="8">
    <source>
        <dbReference type="Pfam" id="PF01551"/>
    </source>
</evidence>
<evidence type="ECO:0000256" key="7">
    <source>
        <dbReference type="SAM" id="SignalP"/>
    </source>
</evidence>
<dbReference type="RefSeq" id="WP_123642272.1">
    <property type="nucleotide sequence ID" value="NZ_ML119084.1"/>
</dbReference>
<keyword evidence="6" id="KW-0482">Metalloprotease</keyword>
<comment type="cofactor">
    <cofactor evidence="1">
        <name>Zn(2+)</name>
        <dbReference type="ChEBI" id="CHEBI:29105"/>
    </cofactor>
</comment>
<dbReference type="GO" id="GO:0004222">
    <property type="term" value="F:metalloendopeptidase activity"/>
    <property type="evidence" value="ECO:0007669"/>
    <property type="project" value="TreeGrafter"/>
</dbReference>
<dbReference type="OrthoDB" id="9809144at2"/>
<dbReference type="PANTHER" id="PTHR21666">
    <property type="entry name" value="PEPTIDASE-RELATED"/>
    <property type="match status" value="1"/>
</dbReference>
<keyword evidence="7" id="KW-0732">Signal</keyword>
<sequence>MIRAVLALCLLLAWPAAAQDDPARAAAEAAARLEEAARLLDSAEGGRDRVEALTATLRAYEDGLAALRDGLRRAAIRARAIELDLAAREAEVSRLLGVLSTLSSAPAPLLLLHPSGPTGTARSGMILSDVTPALHAEAEALRSQLEELALLRLLQDEAAETLSGGLAGAQEARAALSEAIAERTDLPRRFSEDRIAMAALLASADTLAAFAEGLPVTVAAEGPGAAPPAPEPGSLPLPVEGTLLRGFDQPDAAGIRRPGWILAARPGALVTAPAAATIRYAGPLLDYGQVVIVEPGPDLLIVLAGLATVYGTPGEVVPAGTPLGLMGGAEPADVQQILTETTGPVAGTRSETLYVEVRNGQSAVDPAAWFASRP</sequence>
<evidence type="ECO:0000256" key="4">
    <source>
        <dbReference type="ARBA" id="ARBA00022801"/>
    </source>
</evidence>
<name>A0A3N2R5I3_9RHOB</name>
<dbReference type="InterPro" id="IPR016047">
    <property type="entry name" value="M23ase_b-sheet_dom"/>
</dbReference>
<evidence type="ECO:0000313" key="9">
    <source>
        <dbReference type="EMBL" id="ROU02749.1"/>
    </source>
</evidence>
<feature type="domain" description="M23ase beta-sheet core" evidence="8">
    <location>
        <begin position="259"/>
        <end position="366"/>
    </location>
</feature>
<accession>A0A3N2R5I3</accession>
<dbReference type="EMBL" id="RDRB01000004">
    <property type="protein sequence ID" value="ROU02749.1"/>
    <property type="molecule type" value="Genomic_DNA"/>
</dbReference>
<evidence type="ECO:0000256" key="3">
    <source>
        <dbReference type="ARBA" id="ARBA00022723"/>
    </source>
</evidence>
<comment type="caution">
    <text evidence="9">The sequence shown here is derived from an EMBL/GenBank/DDBJ whole genome shotgun (WGS) entry which is preliminary data.</text>
</comment>
<evidence type="ECO:0000256" key="6">
    <source>
        <dbReference type="ARBA" id="ARBA00023049"/>
    </source>
</evidence>
<keyword evidence="4" id="KW-0378">Hydrolase</keyword>
<dbReference type="Gene3D" id="2.70.70.10">
    <property type="entry name" value="Glucose Permease (Domain IIA)"/>
    <property type="match status" value="1"/>
</dbReference>
<evidence type="ECO:0000256" key="5">
    <source>
        <dbReference type="ARBA" id="ARBA00022833"/>
    </source>
</evidence>
<evidence type="ECO:0000313" key="10">
    <source>
        <dbReference type="Proteomes" id="UP000268016"/>
    </source>
</evidence>
<dbReference type="GO" id="GO:0046872">
    <property type="term" value="F:metal ion binding"/>
    <property type="evidence" value="ECO:0007669"/>
    <property type="project" value="UniProtKB-KW"/>
</dbReference>
<dbReference type="CDD" id="cd12797">
    <property type="entry name" value="M23_peptidase"/>
    <property type="match status" value="1"/>
</dbReference>
<dbReference type="SUPFAM" id="SSF51261">
    <property type="entry name" value="Duplicated hybrid motif"/>
    <property type="match status" value="1"/>
</dbReference>
<feature type="chain" id="PRO_5017970899" evidence="7">
    <location>
        <begin position="19"/>
        <end position="374"/>
    </location>
</feature>
<dbReference type="AlphaFoldDB" id="A0A3N2R5I3"/>
<evidence type="ECO:0000256" key="1">
    <source>
        <dbReference type="ARBA" id="ARBA00001947"/>
    </source>
</evidence>
<protein>
    <submittedName>
        <fullName evidence="9">Peptidase M23</fullName>
    </submittedName>
</protein>
<feature type="signal peptide" evidence="7">
    <location>
        <begin position="1"/>
        <end position="18"/>
    </location>
</feature>
<dbReference type="InterPro" id="IPR011055">
    <property type="entry name" value="Dup_hybrid_motif"/>
</dbReference>
<keyword evidence="3" id="KW-0479">Metal-binding</keyword>
<keyword evidence="2" id="KW-0645">Protease</keyword>
<dbReference type="Proteomes" id="UP000268016">
    <property type="component" value="Unassembled WGS sequence"/>
</dbReference>
<dbReference type="InterPro" id="IPR050570">
    <property type="entry name" value="Cell_wall_metabolism_enzyme"/>
</dbReference>
<organism evidence="9 10">
    <name type="scientific">Histidinibacterium lentulum</name>
    <dbReference type="NCBI Taxonomy" id="2480588"/>
    <lineage>
        <taxon>Bacteria</taxon>
        <taxon>Pseudomonadati</taxon>
        <taxon>Pseudomonadota</taxon>
        <taxon>Alphaproteobacteria</taxon>
        <taxon>Rhodobacterales</taxon>
        <taxon>Paracoccaceae</taxon>
        <taxon>Histidinibacterium</taxon>
    </lineage>
</organism>
<dbReference type="PANTHER" id="PTHR21666:SF288">
    <property type="entry name" value="CELL DIVISION PROTEIN YTFB"/>
    <property type="match status" value="1"/>
</dbReference>
<reference evidence="9 10" key="1">
    <citation type="submission" date="2018-10" db="EMBL/GenBank/DDBJ databases">
        <title>Histidinibacterium lentulum gen. nov., sp. nov., a marine bacterium from the culture broth of Picochlorum sp. 122.</title>
        <authorList>
            <person name="Wang G."/>
        </authorList>
    </citation>
    <scope>NUCLEOTIDE SEQUENCE [LARGE SCALE GENOMIC DNA]</scope>
    <source>
        <strain evidence="9 10">B17</strain>
    </source>
</reference>
<dbReference type="GO" id="GO:0006508">
    <property type="term" value="P:proteolysis"/>
    <property type="evidence" value="ECO:0007669"/>
    <property type="project" value="UniProtKB-KW"/>
</dbReference>
<evidence type="ECO:0000256" key="2">
    <source>
        <dbReference type="ARBA" id="ARBA00022670"/>
    </source>
</evidence>
<gene>
    <name evidence="9" type="ORF">EAT49_10560</name>
</gene>
<keyword evidence="5" id="KW-0862">Zinc</keyword>
<keyword evidence="10" id="KW-1185">Reference proteome</keyword>
<proteinExistence type="predicted"/>